<dbReference type="AlphaFoldDB" id="A0A9N9I181"/>
<sequence>VIDFFQEIVNLPQKLMDSSQESVEILYDETHKRQNLVGINGLLPHINKTIVFSIGDTFPNWPIAKHYVF</sequence>
<proteinExistence type="predicted"/>
<organism evidence="1 2">
    <name type="scientific">Racocetra fulgida</name>
    <dbReference type="NCBI Taxonomy" id="60492"/>
    <lineage>
        <taxon>Eukaryota</taxon>
        <taxon>Fungi</taxon>
        <taxon>Fungi incertae sedis</taxon>
        <taxon>Mucoromycota</taxon>
        <taxon>Glomeromycotina</taxon>
        <taxon>Glomeromycetes</taxon>
        <taxon>Diversisporales</taxon>
        <taxon>Gigasporaceae</taxon>
        <taxon>Racocetra</taxon>
    </lineage>
</organism>
<accession>A0A9N9I181</accession>
<reference evidence="1" key="1">
    <citation type="submission" date="2021-06" db="EMBL/GenBank/DDBJ databases">
        <authorList>
            <person name="Kallberg Y."/>
            <person name="Tangrot J."/>
            <person name="Rosling A."/>
        </authorList>
    </citation>
    <scope>NUCLEOTIDE SEQUENCE</scope>
    <source>
        <strain evidence="1">IN212</strain>
    </source>
</reference>
<feature type="non-terminal residue" evidence="1">
    <location>
        <position position="1"/>
    </location>
</feature>
<dbReference type="EMBL" id="CAJVPZ010023767">
    <property type="protein sequence ID" value="CAG8716706.1"/>
    <property type="molecule type" value="Genomic_DNA"/>
</dbReference>
<dbReference type="Proteomes" id="UP000789396">
    <property type="component" value="Unassembled WGS sequence"/>
</dbReference>
<name>A0A9N9I181_9GLOM</name>
<comment type="caution">
    <text evidence="1">The sequence shown here is derived from an EMBL/GenBank/DDBJ whole genome shotgun (WGS) entry which is preliminary data.</text>
</comment>
<protein>
    <submittedName>
        <fullName evidence="1">14267_t:CDS:1</fullName>
    </submittedName>
</protein>
<evidence type="ECO:0000313" key="2">
    <source>
        <dbReference type="Proteomes" id="UP000789396"/>
    </source>
</evidence>
<evidence type="ECO:0000313" key="1">
    <source>
        <dbReference type="EMBL" id="CAG8716706.1"/>
    </source>
</evidence>
<gene>
    <name evidence="1" type="ORF">RFULGI_LOCUS11192</name>
</gene>
<keyword evidence="2" id="KW-1185">Reference proteome</keyword>
<dbReference type="OrthoDB" id="2470701at2759"/>